<name>A0A165D6D7_9APHY</name>
<protein>
    <submittedName>
        <fullName evidence="2">Uncharacterized protein</fullName>
    </submittedName>
</protein>
<feature type="compositionally biased region" description="Polar residues" evidence="1">
    <location>
        <begin position="135"/>
        <end position="157"/>
    </location>
</feature>
<accession>A0A165D6D7</accession>
<feature type="region of interest" description="Disordered" evidence="1">
    <location>
        <begin position="45"/>
        <end position="100"/>
    </location>
</feature>
<sequence length="157" mass="17180">MGRSKGEIVCIDDCCFLQMWAWFYGVPVRPLGENKRHTLPADLRTATDSASEGEPDGSRKTFQKSASSISTRADVRMTDAKEDMDYPSNQLETPGGEDIKDTVVHRNVTISNVNIPIMGSRLTAAVHKHDPTPTLPASSSYASTLQVGTRASGQKRR</sequence>
<evidence type="ECO:0000256" key="1">
    <source>
        <dbReference type="SAM" id="MobiDB-lite"/>
    </source>
</evidence>
<gene>
    <name evidence="2" type="ORF">LAESUDRAFT_751291</name>
</gene>
<dbReference type="RefSeq" id="XP_040761977.1">
    <property type="nucleotide sequence ID" value="XM_040911658.1"/>
</dbReference>
<keyword evidence="3" id="KW-1185">Reference proteome</keyword>
<dbReference type="GeneID" id="63828686"/>
<dbReference type="InParanoid" id="A0A165D6D7"/>
<feature type="region of interest" description="Disordered" evidence="1">
    <location>
        <begin position="128"/>
        <end position="157"/>
    </location>
</feature>
<evidence type="ECO:0000313" key="2">
    <source>
        <dbReference type="EMBL" id="KZT04237.1"/>
    </source>
</evidence>
<proteinExistence type="predicted"/>
<dbReference type="Proteomes" id="UP000076871">
    <property type="component" value="Unassembled WGS sequence"/>
</dbReference>
<dbReference type="AlphaFoldDB" id="A0A165D6D7"/>
<evidence type="ECO:0000313" key="3">
    <source>
        <dbReference type="Proteomes" id="UP000076871"/>
    </source>
</evidence>
<feature type="compositionally biased region" description="Basic and acidic residues" evidence="1">
    <location>
        <begin position="73"/>
        <end position="84"/>
    </location>
</feature>
<dbReference type="EMBL" id="KV427638">
    <property type="protein sequence ID" value="KZT04237.1"/>
    <property type="molecule type" value="Genomic_DNA"/>
</dbReference>
<reference evidence="2 3" key="1">
    <citation type="journal article" date="2016" name="Mol. Biol. Evol.">
        <title>Comparative Genomics of Early-Diverging Mushroom-Forming Fungi Provides Insights into the Origins of Lignocellulose Decay Capabilities.</title>
        <authorList>
            <person name="Nagy L.G."/>
            <person name="Riley R."/>
            <person name="Tritt A."/>
            <person name="Adam C."/>
            <person name="Daum C."/>
            <person name="Floudas D."/>
            <person name="Sun H."/>
            <person name="Yadav J.S."/>
            <person name="Pangilinan J."/>
            <person name="Larsson K.H."/>
            <person name="Matsuura K."/>
            <person name="Barry K."/>
            <person name="Labutti K."/>
            <person name="Kuo R."/>
            <person name="Ohm R.A."/>
            <person name="Bhattacharya S.S."/>
            <person name="Shirouzu T."/>
            <person name="Yoshinaga Y."/>
            <person name="Martin F.M."/>
            <person name="Grigoriev I.V."/>
            <person name="Hibbett D.S."/>
        </authorList>
    </citation>
    <scope>NUCLEOTIDE SEQUENCE [LARGE SCALE GENOMIC DNA]</scope>
    <source>
        <strain evidence="2 3">93-53</strain>
    </source>
</reference>
<organism evidence="2 3">
    <name type="scientific">Laetiporus sulphureus 93-53</name>
    <dbReference type="NCBI Taxonomy" id="1314785"/>
    <lineage>
        <taxon>Eukaryota</taxon>
        <taxon>Fungi</taxon>
        <taxon>Dikarya</taxon>
        <taxon>Basidiomycota</taxon>
        <taxon>Agaricomycotina</taxon>
        <taxon>Agaricomycetes</taxon>
        <taxon>Polyporales</taxon>
        <taxon>Laetiporus</taxon>
    </lineage>
</organism>